<feature type="region of interest" description="Disordered" evidence="5">
    <location>
        <begin position="21"/>
        <end position="42"/>
    </location>
</feature>
<dbReference type="Pfam" id="PF00010">
    <property type="entry name" value="HLH"/>
    <property type="match status" value="1"/>
</dbReference>
<evidence type="ECO:0000313" key="9">
    <source>
        <dbReference type="EnsemblPlants" id="KEH31168"/>
    </source>
</evidence>
<dbReference type="GO" id="GO:0046983">
    <property type="term" value="F:protein dimerization activity"/>
    <property type="evidence" value="ECO:0007669"/>
    <property type="project" value="InterPro"/>
</dbReference>
<dbReference type="PROSITE" id="PS50888">
    <property type="entry name" value="BHLH"/>
    <property type="match status" value="1"/>
</dbReference>
<reference evidence="7 10" key="1">
    <citation type="journal article" date="2011" name="Nature">
        <title>The Medicago genome provides insight into the evolution of rhizobial symbioses.</title>
        <authorList>
            <person name="Young N.D."/>
            <person name="Debelle F."/>
            <person name="Oldroyd G.E."/>
            <person name="Geurts R."/>
            <person name="Cannon S.B."/>
            <person name="Udvardi M.K."/>
            <person name="Benedito V.A."/>
            <person name="Mayer K.F."/>
            <person name="Gouzy J."/>
            <person name="Schoof H."/>
            <person name="Van de Peer Y."/>
            <person name="Proost S."/>
            <person name="Cook D.R."/>
            <person name="Meyers B.C."/>
            <person name="Spannagl M."/>
            <person name="Cheung F."/>
            <person name="De Mita S."/>
            <person name="Krishnakumar V."/>
            <person name="Gundlach H."/>
            <person name="Zhou S."/>
            <person name="Mudge J."/>
            <person name="Bharti A.K."/>
            <person name="Murray J.D."/>
            <person name="Naoumkina M.A."/>
            <person name="Rosen B."/>
            <person name="Silverstein K.A."/>
            <person name="Tang H."/>
            <person name="Rombauts S."/>
            <person name="Zhao P.X."/>
            <person name="Zhou P."/>
            <person name="Barbe V."/>
            <person name="Bardou P."/>
            <person name="Bechner M."/>
            <person name="Bellec A."/>
            <person name="Berger A."/>
            <person name="Berges H."/>
            <person name="Bidwell S."/>
            <person name="Bisseling T."/>
            <person name="Choisne N."/>
            <person name="Couloux A."/>
            <person name="Denny R."/>
            <person name="Deshpande S."/>
            <person name="Dai X."/>
            <person name="Doyle J.J."/>
            <person name="Dudez A.M."/>
            <person name="Farmer A.D."/>
            <person name="Fouteau S."/>
            <person name="Franken C."/>
            <person name="Gibelin C."/>
            <person name="Gish J."/>
            <person name="Goldstein S."/>
            <person name="Gonzalez A.J."/>
            <person name="Green P.J."/>
            <person name="Hallab A."/>
            <person name="Hartog M."/>
            <person name="Hua A."/>
            <person name="Humphray S.J."/>
            <person name="Jeong D.H."/>
            <person name="Jing Y."/>
            <person name="Jocker A."/>
            <person name="Kenton S.M."/>
            <person name="Kim D.J."/>
            <person name="Klee K."/>
            <person name="Lai H."/>
            <person name="Lang C."/>
            <person name="Lin S."/>
            <person name="Macmil S.L."/>
            <person name="Magdelenat G."/>
            <person name="Matthews L."/>
            <person name="McCorrison J."/>
            <person name="Monaghan E.L."/>
            <person name="Mun J.H."/>
            <person name="Najar F.Z."/>
            <person name="Nicholson C."/>
            <person name="Noirot C."/>
            <person name="O'Bleness M."/>
            <person name="Paule C.R."/>
            <person name="Poulain J."/>
            <person name="Prion F."/>
            <person name="Qin B."/>
            <person name="Qu C."/>
            <person name="Retzel E.F."/>
            <person name="Riddle C."/>
            <person name="Sallet E."/>
            <person name="Samain S."/>
            <person name="Samson N."/>
            <person name="Sanders I."/>
            <person name="Saurat O."/>
            <person name="Scarpelli C."/>
            <person name="Schiex T."/>
            <person name="Segurens B."/>
            <person name="Severin A.J."/>
            <person name="Sherrier D.J."/>
            <person name="Shi R."/>
            <person name="Sims S."/>
            <person name="Singer S.R."/>
            <person name="Sinharoy S."/>
            <person name="Sterck L."/>
            <person name="Viollet A."/>
            <person name="Wang B.B."/>
            <person name="Wang K."/>
            <person name="Wang M."/>
            <person name="Wang X."/>
            <person name="Warfsmann J."/>
            <person name="Weissenbach J."/>
            <person name="White D.D."/>
            <person name="White J.D."/>
            <person name="Wiley G.B."/>
            <person name="Wincker P."/>
            <person name="Xing Y."/>
            <person name="Yang L."/>
            <person name="Yao Z."/>
            <person name="Ying F."/>
            <person name="Zhai J."/>
            <person name="Zhou L."/>
            <person name="Zuber A."/>
            <person name="Denarie J."/>
            <person name="Dixon R.A."/>
            <person name="May G.D."/>
            <person name="Schwartz D.C."/>
            <person name="Rogers J."/>
            <person name="Quetier F."/>
            <person name="Town C.D."/>
            <person name="Roe B.A."/>
        </authorList>
    </citation>
    <scope>NUCLEOTIDE SEQUENCE [LARGE SCALE GENOMIC DNA]</scope>
    <source>
        <strain evidence="7">A17</strain>
        <strain evidence="9 10">cv. Jemalong A17</strain>
    </source>
</reference>
<dbReference type="InterPro" id="IPR036638">
    <property type="entry name" value="HLH_DNA-bd_sf"/>
</dbReference>
<name>A0A072UQ23_MEDTR</name>
<dbReference type="InterPro" id="IPR051358">
    <property type="entry name" value="TF_AMS/ICE1/BHLH6-like"/>
</dbReference>
<dbReference type="GO" id="GO:0006355">
    <property type="term" value="P:regulation of DNA-templated transcription"/>
    <property type="evidence" value="ECO:0000318"/>
    <property type="project" value="GO_Central"/>
</dbReference>
<evidence type="ECO:0000256" key="3">
    <source>
        <dbReference type="ARBA" id="ARBA00023163"/>
    </source>
</evidence>
<dbReference type="GO" id="GO:0043565">
    <property type="term" value="F:sequence-specific DNA binding"/>
    <property type="evidence" value="ECO:0000318"/>
    <property type="project" value="GO_Central"/>
</dbReference>
<keyword evidence="10" id="KW-1185">Reference proteome</keyword>
<sequence>MEQVNNNRLCVSMEELGFNAENGSNRGNWRKNKHRDNDGVPKVFTSKNLETERKRREKLTSRLLVLRSLVPIITNMNKASIIEDAITYTMKLQHEVESLTLELDGMEPRREKRAEPKQREFSSVDEMNKMGLQEEVQVAKVDGNKLWIKLLIEKKRGRFNKLIQDLNDLNIEMVDLSVTTMAGAYLITASLQDMSGEPLELYRIPTIIKY</sequence>
<keyword evidence="4" id="KW-0539">Nucleus</keyword>
<feature type="domain" description="BHLH" evidence="6">
    <location>
        <begin position="43"/>
        <end position="92"/>
    </location>
</feature>
<evidence type="ECO:0000313" key="10">
    <source>
        <dbReference type="Proteomes" id="UP000002051"/>
    </source>
</evidence>
<dbReference type="GO" id="GO:0005634">
    <property type="term" value="C:nucleus"/>
    <property type="evidence" value="ECO:0000318"/>
    <property type="project" value="GO_Central"/>
</dbReference>
<reference evidence="9" key="3">
    <citation type="submission" date="2015-04" db="UniProtKB">
        <authorList>
            <consortium name="EnsemblPlants"/>
        </authorList>
    </citation>
    <scope>IDENTIFICATION</scope>
    <source>
        <strain evidence="9">cv. Jemalong A17</strain>
    </source>
</reference>
<dbReference type="SUPFAM" id="SSF47459">
    <property type="entry name" value="HLH, helix-loop-helix DNA-binding domain"/>
    <property type="match status" value="1"/>
</dbReference>
<dbReference type="Gramene" id="rna25159">
    <property type="protein sequence ID" value="RHN62567.1"/>
    <property type="gene ID" value="gene25159"/>
</dbReference>
<dbReference type="Proteomes" id="UP000265566">
    <property type="component" value="Chromosome 4"/>
</dbReference>
<keyword evidence="7" id="KW-0238">DNA-binding</keyword>
<dbReference type="KEGG" id="mtr:25493240"/>
<evidence type="ECO:0000256" key="2">
    <source>
        <dbReference type="ARBA" id="ARBA00023015"/>
    </source>
</evidence>
<evidence type="ECO:0000259" key="6">
    <source>
        <dbReference type="PROSITE" id="PS50888"/>
    </source>
</evidence>
<evidence type="ECO:0000256" key="1">
    <source>
        <dbReference type="ARBA" id="ARBA00004123"/>
    </source>
</evidence>
<accession>A0A072UQ23</accession>
<dbReference type="PANTHER" id="PTHR31945">
    <property type="entry name" value="TRANSCRIPTION FACTOR SCREAM2-RELATED"/>
    <property type="match status" value="1"/>
</dbReference>
<reference evidence="11" key="4">
    <citation type="journal article" date="2018" name="Nat. Plants">
        <title>Whole-genome landscape of Medicago truncatula symbiotic genes.</title>
        <authorList>
            <person name="Pecrix Y."/>
            <person name="Staton S.E."/>
            <person name="Sallet E."/>
            <person name="Lelandais-Briere C."/>
            <person name="Moreau S."/>
            <person name="Carrere S."/>
            <person name="Blein T."/>
            <person name="Jardinaud M.F."/>
            <person name="Latrasse D."/>
            <person name="Zouine M."/>
            <person name="Zahm M."/>
            <person name="Kreplak J."/>
            <person name="Mayjonade B."/>
            <person name="Satge C."/>
            <person name="Perez M."/>
            <person name="Cauet S."/>
            <person name="Marande W."/>
            <person name="Chantry-Darmon C."/>
            <person name="Lopez-Roques C."/>
            <person name="Bouchez O."/>
            <person name="Berard A."/>
            <person name="Debelle F."/>
            <person name="Munos S."/>
            <person name="Bendahmane A."/>
            <person name="Berges H."/>
            <person name="Niebel A."/>
            <person name="Buitink J."/>
            <person name="Frugier F."/>
            <person name="Benhamed M."/>
            <person name="Crespi M."/>
            <person name="Gouzy J."/>
            <person name="Gamas P."/>
        </authorList>
    </citation>
    <scope>NUCLEOTIDE SEQUENCE [LARGE SCALE GENOMIC DNA]</scope>
    <source>
        <strain evidence="11">cv. Jemalong A17</strain>
    </source>
</reference>
<dbReference type="EnsemblPlants" id="KEH31168">
    <property type="protein sequence ID" value="KEH31168"/>
    <property type="gene ID" value="MTR_4g091910"/>
</dbReference>
<dbReference type="STRING" id="3880.A0A072UQ23"/>
<evidence type="ECO:0000313" key="7">
    <source>
        <dbReference type="EMBL" id="KEH31168.1"/>
    </source>
</evidence>
<dbReference type="EMBL" id="PSQE01000004">
    <property type="protein sequence ID" value="RHN62567.1"/>
    <property type="molecule type" value="Genomic_DNA"/>
</dbReference>
<dbReference type="GO" id="GO:0003700">
    <property type="term" value="F:DNA-binding transcription factor activity"/>
    <property type="evidence" value="ECO:0000318"/>
    <property type="project" value="GO_Central"/>
</dbReference>
<proteinExistence type="predicted"/>
<keyword evidence="3" id="KW-0804">Transcription</keyword>
<reference evidence="8" key="5">
    <citation type="journal article" date="2018" name="Nat. Plants">
        <title>Whole-genome landscape of Medicago truncatula symbiotic genes.</title>
        <authorList>
            <person name="Pecrix Y."/>
            <person name="Gamas P."/>
            <person name="Carrere S."/>
        </authorList>
    </citation>
    <scope>NUCLEOTIDE SEQUENCE</scope>
    <source>
        <tissue evidence="8">Leaves</tissue>
    </source>
</reference>
<evidence type="ECO:0000313" key="11">
    <source>
        <dbReference type="Proteomes" id="UP000265566"/>
    </source>
</evidence>
<protein>
    <submittedName>
        <fullName evidence="7">Helix loop helix DNA-binding domain protein</fullName>
    </submittedName>
    <submittedName>
        <fullName evidence="8">Putative transcription factor bHLH family</fullName>
    </submittedName>
</protein>
<dbReference type="AlphaFoldDB" id="A0A072UQ23"/>
<keyword evidence="2" id="KW-0805">Transcription regulation</keyword>
<evidence type="ECO:0000256" key="4">
    <source>
        <dbReference type="ARBA" id="ARBA00023242"/>
    </source>
</evidence>
<gene>
    <name evidence="9" type="primary">25493240</name>
    <name evidence="7" type="ordered locus">MTR_4g091910</name>
    <name evidence="8" type="ORF">MtrunA17_Chr4g0048851</name>
</gene>
<dbReference type="OrthoDB" id="690068at2759"/>
<dbReference type="PANTHER" id="PTHR31945:SF20">
    <property type="entry name" value="TRANSCRIPTION FACTOR DYT1"/>
    <property type="match status" value="1"/>
</dbReference>
<dbReference type="SMART" id="SM00353">
    <property type="entry name" value="HLH"/>
    <property type="match status" value="1"/>
</dbReference>
<dbReference type="HOGENOM" id="CLU_083457_0_0_1"/>
<evidence type="ECO:0000256" key="5">
    <source>
        <dbReference type="SAM" id="MobiDB-lite"/>
    </source>
</evidence>
<evidence type="ECO:0000313" key="8">
    <source>
        <dbReference type="EMBL" id="RHN62567.1"/>
    </source>
</evidence>
<comment type="subcellular location">
    <subcellularLocation>
        <location evidence="1">Nucleus</location>
    </subcellularLocation>
</comment>
<dbReference type="InterPro" id="IPR011598">
    <property type="entry name" value="bHLH_dom"/>
</dbReference>
<dbReference type="EMBL" id="CM001220">
    <property type="protein sequence ID" value="KEH31168.1"/>
    <property type="molecule type" value="Genomic_DNA"/>
</dbReference>
<reference evidence="7 10" key="2">
    <citation type="journal article" date="2014" name="BMC Genomics">
        <title>An improved genome release (version Mt4.0) for the model legume Medicago truncatula.</title>
        <authorList>
            <person name="Tang H."/>
            <person name="Krishnakumar V."/>
            <person name="Bidwell S."/>
            <person name="Rosen B."/>
            <person name="Chan A."/>
            <person name="Zhou S."/>
            <person name="Gentzbittel L."/>
            <person name="Childs K.L."/>
            <person name="Yandell M."/>
            <person name="Gundlach H."/>
            <person name="Mayer K.F."/>
            <person name="Schwartz D.C."/>
            <person name="Town C.D."/>
        </authorList>
    </citation>
    <scope>GENOME REANNOTATION</scope>
    <source>
        <strain evidence="7">A17</strain>
        <strain evidence="9 10">cv. Jemalong A17</strain>
    </source>
</reference>
<organism evidence="7 10">
    <name type="scientific">Medicago truncatula</name>
    <name type="common">Barrel medic</name>
    <name type="synonym">Medicago tribuloides</name>
    <dbReference type="NCBI Taxonomy" id="3880"/>
    <lineage>
        <taxon>Eukaryota</taxon>
        <taxon>Viridiplantae</taxon>
        <taxon>Streptophyta</taxon>
        <taxon>Embryophyta</taxon>
        <taxon>Tracheophyta</taxon>
        <taxon>Spermatophyta</taxon>
        <taxon>Magnoliopsida</taxon>
        <taxon>eudicotyledons</taxon>
        <taxon>Gunneridae</taxon>
        <taxon>Pentapetalae</taxon>
        <taxon>rosids</taxon>
        <taxon>fabids</taxon>
        <taxon>Fabales</taxon>
        <taxon>Fabaceae</taxon>
        <taxon>Papilionoideae</taxon>
        <taxon>50 kb inversion clade</taxon>
        <taxon>NPAAA clade</taxon>
        <taxon>Hologalegina</taxon>
        <taxon>IRL clade</taxon>
        <taxon>Trifolieae</taxon>
        <taxon>Medicago</taxon>
    </lineage>
</organism>
<dbReference type="Proteomes" id="UP000002051">
    <property type="component" value="Chromosome 4"/>
</dbReference>
<dbReference type="Gene3D" id="4.10.280.10">
    <property type="entry name" value="Helix-loop-helix DNA-binding domain"/>
    <property type="match status" value="1"/>
</dbReference>